<dbReference type="EMBL" id="LSEF01000023">
    <property type="protein sequence ID" value="OAF19645.1"/>
    <property type="molecule type" value="Genomic_DNA"/>
</dbReference>
<keyword evidence="2" id="KW-1185">Reference proteome</keyword>
<accession>A0A176ZIN0</accession>
<comment type="caution">
    <text evidence="1">The sequence shown here is derived from an EMBL/GenBank/DDBJ whole genome shotgun (WGS) entry which is preliminary data.</text>
</comment>
<dbReference type="Proteomes" id="UP000077173">
    <property type="component" value="Unassembled WGS sequence"/>
</dbReference>
<sequence length="73" mass="7765">MAIQTRGGMVSVSPWKGKAEVRQTTPFGTSLPASARVWCVSNDTPIAGTAPAELKDKAFLFMREMVVAVIPAS</sequence>
<evidence type="ECO:0000313" key="2">
    <source>
        <dbReference type="Proteomes" id="UP000077173"/>
    </source>
</evidence>
<proteinExistence type="predicted"/>
<evidence type="ECO:0000313" key="1">
    <source>
        <dbReference type="EMBL" id="OAF19645.1"/>
    </source>
</evidence>
<reference evidence="1 2" key="1">
    <citation type="submission" date="2016-02" db="EMBL/GenBank/DDBJ databases">
        <title>Draft genome sequence of the strain BR 10247T Bradyrhizobium neotropicale isolated from nodules of Centrolobium paraense.</title>
        <authorList>
            <person name="Simoes-Araujo J.L."/>
            <person name="Barauna A.C."/>
            <person name="Silva K."/>
            <person name="Zilli J.E."/>
        </authorList>
    </citation>
    <scope>NUCLEOTIDE SEQUENCE [LARGE SCALE GENOMIC DNA]</scope>
    <source>
        <strain evidence="1 2">BR 10247</strain>
    </source>
</reference>
<organism evidence="1 2">
    <name type="scientific">Bradyrhizobium neotropicale</name>
    <dbReference type="NCBI Taxonomy" id="1497615"/>
    <lineage>
        <taxon>Bacteria</taxon>
        <taxon>Pseudomonadati</taxon>
        <taxon>Pseudomonadota</taxon>
        <taxon>Alphaproteobacteria</taxon>
        <taxon>Hyphomicrobiales</taxon>
        <taxon>Nitrobacteraceae</taxon>
        <taxon>Bradyrhizobium</taxon>
    </lineage>
</organism>
<protein>
    <submittedName>
        <fullName evidence="1">Uncharacterized protein</fullName>
    </submittedName>
</protein>
<dbReference type="AlphaFoldDB" id="A0A176ZIN0"/>
<name>A0A176ZIN0_9BRAD</name>
<gene>
    <name evidence="1" type="ORF">AXW67_36170</name>
</gene>